<gene>
    <name evidence="3" type="ORF">C8E87_5077</name>
</gene>
<keyword evidence="2" id="KW-1133">Transmembrane helix</keyword>
<evidence type="ECO:0000256" key="2">
    <source>
        <dbReference type="SAM" id="Phobius"/>
    </source>
</evidence>
<name>A0A4R6K2F7_9ACTN</name>
<dbReference type="EMBL" id="SNWR01000001">
    <property type="protein sequence ID" value="TDO41345.1"/>
    <property type="molecule type" value="Genomic_DNA"/>
</dbReference>
<sequence>MEPMSDDHGNLRVMTVHDENGVYRSSQREKRIQRRKQFGVAVAGLAVFGAAGLFAAQAIDLAENTAALEVPVVTRPVPSFSPSPSPTSAAAPAPVPGRATRDGVRQEASPTPTPTPTPTPSSSPSVSPSAPGVAAAGLVNRHDEEAAGGTIRVTSAGFDLTGQPELALAGDAGWRVGRARCTRTVRNSPGDRPREVPSTLVCWRVSPKRSVVVVAVTQRGRPSSRESVAALEREWARLR</sequence>
<feature type="compositionally biased region" description="Pro residues" evidence="1">
    <location>
        <begin position="111"/>
        <end position="121"/>
    </location>
</feature>
<keyword evidence="2" id="KW-0812">Transmembrane</keyword>
<comment type="caution">
    <text evidence="3">The sequence shown here is derived from an EMBL/GenBank/DDBJ whole genome shotgun (WGS) entry which is preliminary data.</text>
</comment>
<evidence type="ECO:0000313" key="4">
    <source>
        <dbReference type="Proteomes" id="UP000294901"/>
    </source>
</evidence>
<dbReference type="RefSeq" id="WP_133875378.1">
    <property type="nucleotide sequence ID" value="NZ_BOMD01000029.1"/>
</dbReference>
<reference evidence="3 4" key="1">
    <citation type="submission" date="2019-03" db="EMBL/GenBank/DDBJ databases">
        <title>Sequencing the genomes of 1000 actinobacteria strains.</title>
        <authorList>
            <person name="Klenk H.-P."/>
        </authorList>
    </citation>
    <scope>NUCLEOTIDE SEQUENCE [LARGE SCALE GENOMIC DNA]</scope>
    <source>
        <strain evidence="3 4">DSM 43805</strain>
    </source>
</reference>
<dbReference type="AlphaFoldDB" id="A0A4R6K2F7"/>
<evidence type="ECO:0000256" key="1">
    <source>
        <dbReference type="SAM" id="MobiDB-lite"/>
    </source>
</evidence>
<protein>
    <submittedName>
        <fullName evidence="3">Uncharacterized protein</fullName>
    </submittedName>
</protein>
<proteinExistence type="predicted"/>
<evidence type="ECO:0000313" key="3">
    <source>
        <dbReference type="EMBL" id="TDO41345.1"/>
    </source>
</evidence>
<feature type="compositionally biased region" description="Low complexity" evidence="1">
    <location>
        <begin position="122"/>
        <end position="133"/>
    </location>
</feature>
<feature type="region of interest" description="Disordered" evidence="1">
    <location>
        <begin position="77"/>
        <end position="133"/>
    </location>
</feature>
<organism evidence="3 4">
    <name type="scientific">Paractinoplanes brasiliensis</name>
    <dbReference type="NCBI Taxonomy" id="52695"/>
    <lineage>
        <taxon>Bacteria</taxon>
        <taxon>Bacillati</taxon>
        <taxon>Actinomycetota</taxon>
        <taxon>Actinomycetes</taxon>
        <taxon>Micromonosporales</taxon>
        <taxon>Micromonosporaceae</taxon>
        <taxon>Paractinoplanes</taxon>
    </lineage>
</organism>
<accession>A0A4R6K2F7</accession>
<dbReference type="Proteomes" id="UP000294901">
    <property type="component" value="Unassembled WGS sequence"/>
</dbReference>
<keyword evidence="4" id="KW-1185">Reference proteome</keyword>
<feature type="transmembrane region" description="Helical" evidence="2">
    <location>
        <begin position="38"/>
        <end position="59"/>
    </location>
</feature>
<dbReference type="OrthoDB" id="3296561at2"/>
<keyword evidence="2" id="KW-0472">Membrane</keyword>